<organism evidence="4 5">
    <name type="scientific">Propionimicrobium lymphophilum ACS-093-V-SCH5</name>
    <dbReference type="NCBI Taxonomy" id="883161"/>
    <lineage>
        <taxon>Bacteria</taxon>
        <taxon>Bacillati</taxon>
        <taxon>Actinomycetota</taxon>
        <taxon>Actinomycetes</taxon>
        <taxon>Propionibacteriales</taxon>
        <taxon>Propionibacteriaceae</taxon>
        <taxon>Propionimicrobium</taxon>
    </lineage>
</organism>
<dbReference type="Gene3D" id="3.40.50.1240">
    <property type="entry name" value="Phosphoglycerate mutase-like"/>
    <property type="match status" value="1"/>
</dbReference>
<keyword evidence="5" id="KW-1185">Reference proteome</keyword>
<keyword evidence="2" id="KW-0413">Isomerase</keyword>
<dbReference type="PANTHER" id="PTHR48100">
    <property type="entry name" value="BROAD-SPECIFICITY PHOSPHATASE YOR283W-RELATED"/>
    <property type="match status" value="1"/>
</dbReference>
<dbReference type="SUPFAM" id="SSF53254">
    <property type="entry name" value="Phosphoglycerate mutase-like"/>
    <property type="match status" value="1"/>
</dbReference>
<dbReference type="SMART" id="SM00855">
    <property type="entry name" value="PGAM"/>
    <property type="match status" value="1"/>
</dbReference>
<evidence type="ECO:0000256" key="3">
    <source>
        <dbReference type="PIRSR" id="PIRSR613078-2"/>
    </source>
</evidence>
<accession>S2W294</accession>
<comment type="caution">
    <text evidence="4">The sequence shown here is derived from an EMBL/GenBank/DDBJ whole genome shotgun (WGS) entry which is preliminary data.</text>
</comment>
<dbReference type="GO" id="GO:0005737">
    <property type="term" value="C:cytoplasm"/>
    <property type="evidence" value="ECO:0007669"/>
    <property type="project" value="TreeGrafter"/>
</dbReference>
<dbReference type="EMBL" id="AGZR01000005">
    <property type="protein sequence ID" value="EPD33246.1"/>
    <property type="molecule type" value="Genomic_DNA"/>
</dbReference>
<dbReference type="STRING" id="883161.HMPREF9306_00778"/>
<evidence type="ECO:0000256" key="2">
    <source>
        <dbReference type="ARBA" id="ARBA00023235"/>
    </source>
</evidence>
<evidence type="ECO:0000256" key="1">
    <source>
        <dbReference type="ARBA" id="ARBA00023152"/>
    </source>
</evidence>
<dbReference type="RefSeq" id="WP_016455621.1">
    <property type="nucleotide sequence ID" value="NZ_KE150269.1"/>
</dbReference>
<dbReference type="InterPro" id="IPR029033">
    <property type="entry name" value="His_PPase_superfam"/>
</dbReference>
<sequence>MTIVALVRHGQTDWNATGKFQGSSDIPLNELGREQAQIAVPFLREFAEKTNKDWDTLRFSPLQRARETGYIIADALRIEDRRVLPSMVERDWGWAEGHTLEEINAANPVLAGLPQRQAREGILGAEPRLQVINRGVYALRSMATIAPDSNIVVATHGSVLRYTVEHLIAESLGEVPNLGAVVLKVEIRDGVMCTERIAQNF</sequence>
<name>S2W294_9ACTN</name>
<feature type="binding site" evidence="3">
    <location>
        <position position="64"/>
    </location>
    <ligand>
        <name>substrate</name>
    </ligand>
</feature>
<dbReference type="Proteomes" id="UP000014417">
    <property type="component" value="Unassembled WGS sequence"/>
</dbReference>
<feature type="binding site" evidence="3">
    <location>
        <begin position="8"/>
        <end position="15"/>
    </location>
    <ligand>
        <name>substrate</name>
    </ligand>
</feature>
<dbReference type="InterPro" id="IPR050275">
    <property type="entry name" value="PGM_Phosphatase"/>
</dbReference>
<dbReference type="GO" id="GO:0016791">
    <property type="term" value="F:phosphatase activity"/>
    <property type="evidence" value="ECO:0007669"/>
    <property type="project" value="TreeGrafter"/>
</dbReference>
<dbReference type="CDD" id="cd07067">
    <property type="entry name" value="HP_PGM_like"/>
    <property type="match status" value="1"/>
</dbReference>
<dbReference type="InterPro" id="IPR013078">
    <property type="entry name" value="His_Pase_superF_clade-1"/>
</dbReference>
<dbReference type="PROSITE" id="PS00175">
    <property type="entry name" value="PG_MUTASE"/>
    <property type="match status" value="1"/>
</dbReference>
<dbReference type="Pfam" id="PF00300">
    <property type="entry name" value="His_Phos_1"/>
    <property type="match status" value="1"/>
</dbReference>
<evidence type="ECO:0000313" key="4">
    <source>
        <dbReference type="EMBL" id="EPD33246.1"/>
    </source>
</evidence>
<keyword evidence="1" id="KW-0324">Glycolysis</keyword>
<gene>
    <name evidence="4" type="ORF">HMPREF9306_00778</name>
</gene>
<evidence type="ECO:0000313" key="5">
    <source>
        <dbReference type="Proteomes" id="UP000014417"/>
    </source>
</evidence>
<evidence type="ECO:0008006" key="6">
    <source>
        <dbReference type="Google" id="ProtNLM"/>
    </source>
</evidence>
<dbReference type="OrthoDB" id="4697614at2"/>
<proteinExistence type="predicted"/>
<reference evidence="4 5" key="1">
    <citation type="submission" date="2013-04" db="EMBL/GenBank/DDBJ databases">
        <title>The Genome Sequence of Propionimicrobium lymphophilum ACS-093-V-SCH5.</title>
        <authorList>
            <consortium name="The Broad Institute Genomics Platform"/>
            <person name="Earl A."/>
            <person name="Ward D."/>
            <person name="Feldgarden M."/>
            <person name="Gevers D."/>
            <person name="Saerens B."/>
            <person name="Vaneechoutte M."/>
            <person name="Walker B."/>
            <person name="Young S."/>
            <person name="Zeng Q."/>
            <person name="Gargeya S."/>
            <person name="Fitzgerald M."/>
            <person name="Haas B."/>
            <person name="Abouelleil A."/>
            <person name="Allen A.W."/>
            <person name="Alvarado L."/>
            <person name="Arachchi H.M."/>
            <person name="Berlin A.M."/>
            <person name="Chapman S.B."/>
            <person name="Gainer-Dewar J."/>
            <person name="Goldberg J."/>
            <person name="Griggs A."/>
            <person name="Gujja S."/>
            <person name="Hansen M."/>
            <person name="Howarth C."/>
            <person name="Imamovic A."/>
            <person name="Ireland A."/>
            <person name="Larimer J."/>
            <person name="McCowan C."/>
            <person name="Murphy C."/>
            <person name="Pearson M."/>
            <person name="Poon T.W."/>
            <person name="Priest M."/>
            <person name="Roberts A."/>
            <person name="Saif S."/>
            <person name="Shea T."/>
            <person name="Sisk P."/>
            <person name="Sykes S."/>
            <person name="Wortman J."/>
            <person name="Nusbaum C."/>
            <person name="Birren B."/>
        </authorList>
    </citation>
    <scope>NUCLEOTIDE SEQUENCE [LARGE SCALE GENOMIC DNA]</scope>
    <source>
        <strain evidence="4 5">ACS-093-V-SCH5</strain>
    </source>
</reference>
<dbReference type="InterPro" id="IPR001345">
    <property type="entry name" value="PG/BPGM_mutase_AS"/>
</dbReference>
<dbReference type="HOGENOM" id="CLU_033323_8_4_11"/>
<dbReference type="AlphaFoldDB" id="S2W294"/>
<dbReference type="PANTHER" id="PTHR48100:SF1">
    <property type="entry name" value="HISTIDINE PHOSPHATASE FAMILY PROTEIN-RELATED"/>
    <property type="match status" value="1"/>
</dbReference>
<protein>
    <recommendedName>
        <fullName evidence="6">Histidine phosphatase family protein</fullName>
    </recommendedName>
</protein>